<name>A0ACB8BW94_9AGAM</name>
<gene>
    <name evidence="1" type="ORF">BV22DRAFT_120540</name>
</gene>
<dbReference type="EMBL" id="MU266340">
    <property type="protein sequence ID" value="KAH7929538.1"/>
    <property type="molecule type" value="Genomic_DNA"/>
</dbReference>
<accession>A0ACB8BW94</accession>
<evidence type="ECO:0000313" key="2">
    <source>
        <dbReference type="Proteomes" id="UP000790709"/>
    </source>
</evidence>
<protein>
    <submittedName>
        <fullName evidence="1">Uncharacterized protein</fullName>
    </submittedName>
</protein>
<reference evidence="1" key="1">
    <citation type="journal article" date="2021" name="New Phytol.">
        <title>Evolutionary innovations through gain and loss of genes in the ectomycorrhizal Boletales.</title>
        <authorList>
            <person name="Wu G."/>
            <person name="Miyauchi S."/>
            <person name="Morin E."/>
            <person name="Kuo A."/>
            <person name="Drula E."/>
            <person name="Varga T."/>
            <person name="Kohler A."/>
            <person name="Feng B."/>
            <person name="Cao Y."/>
            <person name="Lipzen A."/>
            <person name="Daum C."/>
            <person name="Hundley H."/>
            <person name="Pangilinan J."/>
            <person name="Johnson J."/>
            <person name="Barry K."/>
            <person name="LaButti K."/>
            <person name="Ng V."/>
            <person name="Ahrendt S."/>
            <person name="Min B."/>
            <person name="Choi I.G."/>
            <person name="Park H."/>
            <person name="Plett J.M."/>
            <person name="Magnuson J."/>
            <person name="Spatafora J.W."/>
            <person name="Nagy L.G."/>
            <person name="Henrissat B."/>
            <person name="Grigoriev I.V."/>
            <person name="Yang Z.L."/>
            <person name="Xu J."/>
            <person name="Martin F.M."/>
        </authorList>
    </citation>
    <scope>NUCLEOTIDE SEQUENCE</scope>
    <source>
        <strain evidence="1">KUC20120723A-06</strain>
    </source>
</reference>
<dbReference type="Proteomes" id="UP000790709">
    <property type="component" value="Unassembled WGS sequence"/>
</dbReference>
<organism evidence="1 2">
    <name type="scientific">Leucogyrophana mollusca</name>
    <dbReference type="NCBI Taxonomy" id="85980"/>
    <lineage>
        <taxon>Eukaryota</taxon>
        <taxon>Fungi</taxon>
        <taxon>Dikarya</taxon>
        <taxon>Basidiomycota</taxon>
        <taxon>Agaricomycotina</taxon>
        <taxon>Agaricomycetes</taxon>
        <taxon>Agaricomycetidae</taxon>
        <taxon>Boletales</taxon>
        <taxon>Boletales incertae sedis</taxon>
        <taxon>Leucogyrophana</taxon>
    </lineage>
</organism>
<evidence type="ECO:0000313" key="1">
    <source>
        <dbReference type="EMBL" id="KAH7929538.1"/>
    </source>
</evidence>
<proteinExistence type="predicted"/>
<sequence length="94" mass="10432">MVFVHSPIFVPTSFFGSSVLLRFNHPRVSAATVTPKPAFEAVVYFFESCSCHLREKLLPGIDGYGTTGVWTLMQVWLSVPLANATIWARTLDSI</sequence>
<keyword evidence="2" id="KW-1185">Reference proteome</keyword>
<comment type="caution">
    <text evidence="1">The sequence shown here is derived from an EMBL/GenBank/DDBJ whole genome shotgun (WGS) entry which is preliminary data.</text>
</comment>